<gene>
    <name evidence="2" type="primary">spoIIIAC</name>
    <name evidence="2" type="ORF">CLPU_17c00180</name>
</gene>
<evidence type="ECO:0000256" key="1">
    <source>
        <dbReference type="SAM" id="Phobius"/>
    </source>
</evidence>
<feature type="transmembrane region" description="Helical" evidence="1">
    <location>
        <begin position="6"/>
        <end position="25"/>
    </location>
</feature>
<protein>
    <submittedName>
        <fullName evidence="2">Stage III sporulation protein AC</fullName>
    </submittedName>
</protein>
<dbReference type="InterPro" id="IPR009570">
    <property type="entry name" value="Spore_III_AC"/>
</dbReference>
<dbReference type="AlphaFoldDB" id="A0A0L0W768"/>
<keyword evidence="1" id="KW-0812">Transmembrane</keyword>
<sequence>MMSVDLIFKIAGIGIVVGILHTVLAKIGKEEYAYIATLAGVVIVLTMVIDIISKLFDNIKSVFRLN</sequence>
<keyword evidence="1" id="KW-1133">Transmembrane helix</keyword>
<proteinExistence type="predicted"/>
<dbReference type="InterPro" id="IPR025664">
    <property type="entry name" value="Spore_III_AC/AD"/>
</dbReference>
<organism evidence="2 3">
    <name type="scientific">Gottschalkia purinilytica</name>
    <name type="common">Clostridium purinilyticum</name>
    <dbReference type="NCBI Taxonomy" id="1503"/>
    <lineage>
        <taxon>Bacteria</taxon>
        <taxon>Bacillati</taxon>
        <taxon>Bacillota</taxon>
        <taxon>Tissierellia</taxon>
        <taxon>Tissierellales</taxon>
        <taxon>Gottschalkiaceae</taxon>
        <taxon>Gottschalkia</taxon>
    </lineage>
</organism>
<evidence type="ECO:0000313" key="3">
    <source>
        <dbReference type="Proteomes" id="UP000037267"/>
    </source>
</evidence>
<keyword evidence="1" id="KW-0472">Membrane</keyword>
<dbReference type="Proteomes" id="UP000037267">
    <property type="component" value="Unassembled WGS sequence"/>
</dbReference>
<reference evidence="3" key="1">
    <citation type="submission" date="2015-07" db="EMBL/GenBank/DDBJ databases">
        <title>Draft genome sequence of the purine-degrading Gottschalkia purinilyticum DSM 1384 (formerly Clostridium purinilyticum).</title>
        <authorList>
            <person name="Poehlein A."/>
            <person name="Schiel-Bengelsdorf B."/>
            <person name="Bengelsdorf F.R."/>
            <person name="Daniel R."/>
            <person name="Duerre P."/>
        </authorList>
    </citation>
    <scope>NUCLEOTIDE SEQUENCE [LARGE SCALE GENOMIC DNA]</scope>
    <source>
        <strain evidence="3">DSM 1384</strain>
    </source>
</reference>
<dbReference type="PATRIC" id="fig|1503.3.peg.698"/>
<feature type="transmembrane region" description="Helical" evidence="1">
    <location>
        <begin position="32"/>
        <end position="56"/>
    </location>
</feature>
<evidence type="ECO:0000313" key="2">
    <source>
        <dbReference type="EMBL" id="KNF07393.1"/>
    </source>
</evidence>
<dbReference type="NCBIfam" id="TIGR02848">
    <property type="entry name" value="spore_III_AC"/>
    <property type="match status" value="1"/>
</dbReference>
<dbReference type="STRING" id="1503.CLPU_17c00180"/>
<keyword evidence="3" id="KW-1185">Reference proteome</keyword>
<accession>A0A0L0W768</accession>
<name>A0A0L0W768_GOTPU</name>
<dbReference type="EMBL" id="LGSS01000017">
    <property type="protein sequence ID" value="KNF07393.1"/>
    <property type="molecule type" value="Genomic_DNA"/>
</dbReference>
<comment type="caution">
    <text evidence="2">The sequence shown here is derived from an EMBL/GenBank/DDBJ whole genome shotgun (WGS) entry which is preliminary data.</text>
</comment>
<dbReference type="Pfam" id="PF06686">
    <property type="entry name" value="SpoIIIAC"/>
    <property type="match status" value="1"/>
</dbReference>